<dbReference type="AlphaFoldDB" id="A0A375BER5"/>
<gene>
    <name evidence="1" type="ORF">CBM2586_A11673</name>
</gene>
<evidence type="ECO:0000313" key="1">
    <source>
        <dbReference type="EMBL" id="SOY42120.1"/>
    </source>
</evidence>
<name>A0A375BER5_9BURK</name>
<accession>A0A375BER5</accession>
<proteinExistence type="predicted"/>
<organism evidence="1">
    <name type="scientific">Cupriavidus taiwanensis</name>
    <dbReference type="NCBI Taxonomy" id="164546"/>
    <lineage>
        <taxon>Bacteria</taxon>
        <taxon>Pseudomonadati</taxon>
        <taxon>Pseudomonadota</taxon>
        <taxon>Betaproteobacteria</taxon>
        <taxon>Burkholderiales</taxon>
        <taxon>Burkholderiaceae</taxon>
        <taxon>Cupriavidus</taxon>
    </lineage>
</organism>
<protein>
    <submittedName>
        <fullName evidence="1">Uncharacterized protein</fullName>
    </submittedName>
</protein>
<dbReference type="Proteomes" id="UP000257016">
    <property type="component" value="Unassembled WGS sequence"/>
</dbReference>
<dbReference type="EMBL" id="OFSN01000001">
    <property type="protein sequence ID" value="SOY42120.1"/>
    <property type="molecule type" value="Genomic_DNA"/>
</dbReference>
<comment type="caution">
    <text evidence="1">The sequence shown here is derived from an EMBL/GenBank/DDBJ whole genome shotgun (WGS) entry which is preliminary data.</text>
</comment>
<reference evidence="1" key="1">
    <citation type="submission" date="2018-01" db="EMBL/GenBank/DDBJ databases">
        <authorList>
            <person name="Clerissi C."/>
        </authorList>
    </citation>
    <scope>NUCLEOTIDE SEQUENCE</scope>
    <source>
        <strain evidence="1">Cupriavidus taiwanensis LMG 19430</strain>
    </source>
</reference>
<sequence length="60" mass="6723">MHQGRGQGQDRATQHKSTIAVQDADFDATAKSKLQTVLPETQKLRYRRVRPACAESARRG</sequence>